<dbReference type="OrthoDB" id="9783240at2"/>
<comment type="similarity">
    <text evidence="1">Belongs to the leucine-binding protein family.</text>
</comment>
<evidence type="ECO:0000313" key="5">
    <source>
        <dbReference type="Proteomes" id="UP000242592"/>
    </source>
</evidence>
<keyword evidence="2" id="KW-0732">Signal</keyword>
<dbReference type="EMBL" id="FQXN01000001">
    <property type="protein sequence ID" value="SHH16834.1"/>
    <property type="molecule type" value="Genomic_DNA"/>
</dbReference>
<dbReference type="InterPro" id="IPR051010">
    <property type="entry name" value="BCAA_transport"/>
</dbReference>
<evidence type="ECO:0000259" key="3">
    <source>
        <dbReference type="Pfam" id="PF13458"/>
    </source>
</evidence>
<feature type="domain" description="Leucine-binding protein" evidence="3">
    <location>
        <begin position="20"/>
        <end position="344"/>
    </location>
</feature>
<dbReference type="Gene3D" id="3.40.50.2300">
    <property type="match status" value="2"/>
</dbReference>
<gene>
    <name evidence="4" type="ORF">SAMN02745199_0110</name>
</gene>
<evidence type="ECO:0000313" key="4">
    <source>
        <dbReference type="EMBL" id="SHH16834.1"/>
    </source>
</evidence>
<organism evidence="4 5">
    <name type="scientific">Thermosipho atlanticus DSM 15807</name>
    <dbReference type="NCBI Taxonomy" id="1123380"/>
    <lineage>
        <taxon>Bacteria</taxon>
        <taxon>Thermotogati</taxon>
        <taxon>Thermotogota</taxon>
        <taxon>Thermotogae</taxon>
        <taxon>Thermotogales</taxon>
        <taxon>Fervidobacteriaceae</taxon>
        <taxon>Thermosipho</taxon>
    </lineage>
</organism>
<evidence type="ECO:0000256" key="2">
    <source>
        <dbReference type="ARBA" id="ARBA00022729"/>
    </source>
</evidence>
<dbReference type="InterPro" id="IPR028081">
    <property type="entry name" value="Leu-bd"/>
</dbReference>
<dbReference type="PANTHER" id="PTHR30483:SF6">
    <property type="entry name" value="PERIPLASMIC BINDING PROTEIN OF ABC TRANSPORTER FOR NATURAL AMINO ACIDS"/>
    <property type="match status" value="1"/>
</dbReference>
<proteinExistence type="inferred from homology"/>
<dbReference type="CDD" id="cd06347">
    <property type="entry name" value="PBP1_ABC_LivK_ligand_binding-like"/>
    <property type="match status" value="1"/>
</dbReference>
<sequence length="372" mass="40151">MKKLIISLLVLFIVVSGFSTIKIGAVLPVTGGISAFGQLVWEGVQLAHEQISSVLGEEIQLVLVDNRSEKTEAANAVSRAIDREHVVAIIGEVASSHSLAGGQIAEDKKVPMISPSSTNPLVTEGKKFVSRVCFTDPFQGGALAVFSYEKLGVRKVAVFVDFEQDYSVGLSNFFIETFTKLGGQVKKIFYKTGDQEFSAQITQALSYGADAILVTGYYPEIALVAQQAKMLGFSGKILAGDGADAPELVQIGGEAVEGIYFTTHFHPDAKVTDKSKEFVDLFVKKYGKKPSTLAALGYDAYMILVDAIKRAGKADPVLIAQEIRKTKNFEGVTGIITIDEHGNALKSVIVDVVKNGNFEFETVINPDQFVDK</sequence>
<keyword evidence="5" id="KW-1185">Reference proteome</keyword>
<accession>A0A1M5QRT3</accession>
<evidence type="ECO:0000256" key="1">
    <source>
        <dbReference type="ARBA" id="ARBA00010062"/>
    </source>
</evidence>
<dbReference type="SUPFAM" id="SSF53822">
    <property type="entry name" value="Periplasmic binding protein-like I"/>
    <property type="match status" value="1"/>
</dbReference>
<dbReference type="Proteomes" id="UP000242592">
    <property type="component" value="Unassembled WGS sequence"/>
</dbReference>
<dbReference type="STRING" id="1123380.SAMN02745199_0110"/>
<protein>
    <submittedName>
        <fullName evidence="4">Amino acid/amide ABC transporter substrate-binding protein, HAAT family (TC 3.A.1.4.-)</fullName>
    </submittedName>
</protein>
<dbReference type="InterPro" id="IPR028082">
    <property type="entry name" value="Peripla_BP_I"/>
</dbReference>
<dbReference type="PANTHER" id="PTHR30483">
    <property type="entry name" value="LEUCINE-SPECIFIC-BINDING PROTEIN"/>
    <property type="match status" value="1"/>
</dbReference>
<dbReference type="RefSeq" id="WP_073070968.1">
    <property type="nucleotide sequence ID" value="NZ_FQXN01000001.1"/>
</dbReference>
<dbReference type="AlphaFoldDB" id="A0A1M5QRT3"/>
<dbReference type="Pfam" id="PF13458">
    <property type="entry name" value="Peripla_BP_6"/>
    <property type="match status" value="1"/>
</dbReference>
<name>A0A1M5QRT3_9BACT</name>
<reference evidence="5" key="1">
    <citation type="submission" date="2016-11" db="EMBL/GenBank/DDBJ databases">
        <authorList>
            <person name="Varghese N."/>
            <person name="Submissions S."/>
        </authorList>
    </citation>
    <scope>NUCLEOTIDE SEQUENCE [LARGE SCALE GENOMIC DNA]</scope>
    <source>
        <strain evidence="5">DSM 15807</strain>
    </source>
</reference>